<feature type="region of interest" description="Disordered" evidence="1">
    <location>
        <begin position="202"/>
        <end position="222"/>
    </location>
</feature>
<evidence type="ECO:0000313" key="3">
    <source>
        <dbReference type="Proteomes" id="UP000000305"/>
    </source>
</evidence>
<proteinExistence type="predicted"/>
<evidence type="ECO:0000256" key="1">
    <source>
        <dbReference type="SAM" id="MobiDB-lite"/>
    </source>
</evidence>
<dbReference type="KEGG" id="dpx:DAPPUDRAFT_113524"/>
<feature type="compositionally biased region" description="Polar residues" evidence="1">
    <location>
        <begin position="390"/>
        <end position="400"/>
    </location>
</feature>
<protein>
    <submittedName>
        <fullName evidence="2">Uncharacterized protein</fullName>
    </submittedName>
</protein>
<organism evidence="2 3">
    <name type="scientific">Daphnia pulex</name>
    <name type="common">Water flea</name>
    <dbReference type="NCBI Taxonomy" id="6669"/>
    <lineage>
        <taxon>Eukaryota</taxon>
        <taxon>Metazoa</taxon>
        <taxon>Ecdysozoa</taxon>
        <taxon>Arthropoda</taxon>
        <taxon>Crustacea</taxon>
        <taxon>Branchiopoda</taxon>
        <taxon>Diplostraca</taxon>
        <taxon>Cladocera</taxon>
        <taxon>Anomopoda</taxon>
        <taxon>Daphniidae</taxon>
        <taxon>Daphnia</taxon>
    </lineage>
</organism>
<feature type="compositionally biased region" description="Polar residues" evidence="1">
    <location>
        <begin position="266"/>
        <end position="278"/>
    </location>
</feature>
<feature type="compositionally biased region" description="Polar residues" evidence="1">
    <location>
        <begin position="203"/>
        <end position="221"/>
    </location>
</feature>
<dbReference type="Proteomes" id="UP000000305">
    <property type="component" value="Unassembled WGS sequence"/>
</dbReference>
<keyword evidence="3" id="KW-1185">Reference proteome</keyword>
<sequence length="400" mass="44176">MGSLHTHGCRLQKDRANGFDECYLSLVINNQLSSGQTYLFTMFFSSALSALQKHQEEEDDEEEDVFQHAREVVAAKTYSMETAVRYVYGQGFGMDVSVLTDEEKEAIERARYCRKQLLRLKARRAAQEAGEADNSQILQQEEVEEWLANIELRLRQQSHKLGISPAELPIWIAPHMRRDLKIGNIASAAKAAAAAIRLKLSGNEMTPNGSPSTGATPNATPRNDEKAAAIAALTDLMDELEELSLSSRENLKDKSPQPHGPKRTVRFQTPGVSPFQTPRSERGKVNSPVTDPGGLILFHRANRLKKTTSEESKVQQPHPSKAQSIHVQQPTEPRRPLKTKVSALASSEVTRPSSCPGRSSVVNGPSEPQQPAVKSKSSSKSYVSRRRGSDNSPLAQLYPT</sequence>
<dbReference type="EMBL" id="GL732634">
    <property type="protein sequence ID" value="EFX69570.1"/>
    <property type="molecule type" value="Genomic_DNA"/>
</dbReference>
<feature type="region of interest" description="Disordered" evidence="1">
    <location>
        <begin position="248"/>
        <end position="400"/>
    </location>
</feature>
<name>E9HF86_DAPPU</name>
<dbReference type="HOGENOM" id="CLU_689395_0_0_1"/>
<dbReference type="OrthoDB" id="6362540at2759"/>
<reference evidence="2 3" key="1">
    <citation type="journal article" date="2011" name="Science">
        <title>The ecoresponsive genome of Daphnia pulex.</title>
        <authorList>
            <person name="Colbourne J.K."/>
            <person name="Pfrender M.E."/>
            <person name="Gilbert D."/>
            <person name="Thomas W.K."/>
            <person name="Tucker A."/>
            <person name="Oakley T.H."/>
            <person name="Tokishita S."/>
            <person name="Aerts A."/>
            <person name="Arnold G.J."/>
            <person name="Basu M.K."/>
            <person name="Bauer D.J."/>
            <person name="Caceres C.E."/>
            <person name="Carmel L."/>
            <person name="Casola C."/>
            <person name="Choi J.H."/>
            <person name="Detter J.C."/>
            <person name="Dong Q."/>
            <person name="Dusheyko S."/>
            <person name="Eads B.D."/>
            <person name="Frohlich T."/>
            <person name="Geiler-Samerotte K.A."/>
            <person name="Gerlach D."/>
            <person name="Hatcher P."/>
            <person name="Jogdeo S."/>
            <person name="Krijgsveld J."/>
            <person name="Kriventseva E.V."/>
            <person name="Kultz D."/>
            <person name="Laforsch C."/>
            <person name="Lindquist E."/>
            <person name="Lopez J."/>
            <person name="Manak J.R."/>
            <person name="Muller J."/>
            <person name="Pangilinan J."/>
            <person name="Patwardhan R.P."/>
            <person name="Pitluck S."/>
            <person name="Pritham E.J."/>
            <person name="Rechtsteiner A."/>
            <person name="Rho M."/>
            <person name="Rogozin I.B."/>
            <person name="Sakarya O."/>
            <person name="Salamov A."/>
            <person name="Schaack S."/>
            <person name="Shapiro H."/>
            <person name="Shiga Y."/>
            <person name="Skalitzky C."/>
            <person name="Smith Z."/>
            <person name="Souvorov A."/>
            <person name="Sung W."/>
            <person name="Tang Z."/>
            <person name="Tsuchiya D."/>
            <person name="Tu H."/>
            <person name="Vos H."/>
            <person name="Wang M."/>
            <person name="Wolf Y.I."/>
            <person name="Yamagata H."/>
            <person name="Yamada T."/>
            <person name="Ye Y."/>
            <person name="Shaw J.R."/>
            <person name="Andrews J."/>
            <person name="Crease T.J."/>
            <person name="Tang H."/>
            <person name="Lucas S.M."/>
            <person name="Robertson H.M."/>
            <person name="Bork P."/>
            <person name="Koonin E.V."/>
            <person name="Zdobnov E.M."/>
            <person name="Grigoriev I.V."/>
            <person name="Lynch M."/>
            <person name="Boore J.L."/>
        </authorList>
    </citation>
    <scope>NUCLEOTIDE SEQUENCE [LARGE SCALE GENOMIC DNA]</scope>
</reference>
<evidence type="ECO:0000313" key="2">
    <source>
        <dbReference type="EMBL" id="EFX69570.1"/>
    </source>
</evidence>
<gene>
    <name evidence="2" type="ORF">DAPPUDRAFT_113524</name>
</gene>
<dbReference type="InParanoid" id="E9HF86"/>
<feature type="compositionally biased region" description="Polar residues" evidence="1">
    <location>
        <begin position="314"/>
        <end position="331"/>
    </location>
</feature>
<accession>E9HF86</accession>
<dbReference type="AlphaFoldDB" id="E9HF86"/>
<feature type="compositionally biased region" description="Polar residues" evidence="1">
    <location>
        <begin position="344"/>
        <end position="369"/>
    </location>
</feature>